<protein>
    <recommendedName>
        <fullName evidence="2">DUF4412 domain-containing protein</fullName>
    </recommendedName>
</protein>
<sequence length="268" mass="29796">MLAVGTLLTYAQTVEEVMTKYEEVNGGKNRLKAIKTLQMESVMKMNMMNQSFDISLNSIRERGKLYRRQMGGIMGMGNSWTMVTDTAGYVLIPAMPNFGGPRGGGDGPATPSGPTISKMTEDDLRKQQHELDCAGPFPMLIDYAKKGYTAELQGTSKVNKEDCYKVKLNMKDGLSAIFYINTKNYLVQQVDATDEMAAALTGFGSMMRMMGGGRRSLKASIMYNSYKDIGGIQFPMKQIINIGPVETVIEHLDIKMNEPVDEVWYKVK</sequence>
<name>A0AAT9GIM2_9BACT</name>
<dbReference type="EMBL" id="AP029612">
    <property type="protein sequence ID" value="BFG70479.1"/>
    <property type="molecule type" value="Genomic_DNA"/>
</dbReference>
<evidence type="ECO:0008006" key="2">
    <source>
        <dbReference type="Google" id="ProtNLM"/>
    </source>
</evidence>
<organism evidence="1">
    <name type="scientific">Sediminibacterium sp. KACHI17</name>
    <dbReference type="NCBI Taxonomy" id="1751071"/>
    <lineage>
        <taxon>Bacteria</taxon>
        <taxon>Pseudomonadati</taxon>
        <taxon>Bacteroidota</taxon>
        <taxon>Chitinophagia</taxon>
        <taxon>Chitinophagales</taxon>
        <taxon>Chitinophagaceae</taxon>
        <taxon>Sediminibacterium</taxon>
    </lineage>
</organism>
<proteinExistence type="predicted"/>
<dbReference type="Gene3D" id="2.50.20.10">
    <property type="entry name" value="Lipoprotein localisation LolA/LolB/LppX"/>
    <property type="match status" value="1"/>
</dbReference>
<dbReference type="AlphaFoldDB" id="A0AAT9GIM2"/>
<reference evidence="1" key="1">
    <citation type="submission" date="2024-02" db="EMBL/GenBank/DDBJ databases">
        <title>Sediminibacterium planktonica sp. nov. and Sediminibacterium longus sp. nov., isolated from surface lake and river water.</title>
        <authorList>
            <person name="Watanabe K."/>
            <person name="Takemine S."/>
            <person name="Ishii Y."/>
            <person name="Ogata Y."/>
            <person name="Shindo C."/>
            <person name="Suda W."/>
        </authorList>
    </citation>
    <scope>NUCLEOTIDE SEQUENCE</scope>
    <source>
        <strain evidence="1">KACHI17</strain>
    </source>
</reference>
<evidence type="ECO:0000313" key="1">
    <source>
        <dbReference type="EMBL" id="BFG70479.1"/>
    </source>
</evidence>
<gene>
    <name evidence="1" type="ORF">KACHI17_13600</name>
</gene>
<accession>A0AAT9GIM2</accession>